<dbReference type="InterPro" id="IPR011703">
    <property type="entry name" value="ATPase_AAA-3"/>
</dbReference>
<evidence type="ECO:0000256" key="2">
    <source>
        <dbReference type="ARBA" id="ARBA00022840"/>
    </source>
</evidence>
<dbReference type="Gene3D" id="3.40.50.300">
    <property type="entry name" value="P-loop containing nucleotide triphosphate hydrolases"/>
    <property type="match status" value="1"/>
</dbReference>
<keyword evidence="2" id="KW-0067">ATP-binding</keyword>
<dbReference type="Gene3D" id="1.10.8.80">
    <property type="entry name" value="Magnesium chelatase subunit I, C-Terminal domain"/>
    <property type="match status" value="1"/>
</dbReference>
<evidence type="ECO:0000313" key="6">
    <source>
        <dbReference type="EMBL" id="PWJ15469.1"/>
    </source>
</evidence>
<dbReference type="EMBL" id="QGDI01000001">
    <property type="protein sequence ID" value="PWJ15469.1"/>
    <property type="molecule type" value="Genomic_DNA"/>
</dbReference>
<feature type="domain" description="ATPase AAA-3" evidence="4">
    <location>
        <begin position="35"/>
        <end position="165"/>
    </location>
</feature>
<dbReference type="InterPro" id="IPR041628">
    <property type="entry name" value="ChlI/MoxR_AAA_lid"/>
</dbReference>
<dbReference type="FunFam" id="3.40.50.300:FF:000640">
    <property type="entry name" value="MoxR family ATPase"/>
    <property type="match status" value="1"/>
</dbReference>
<dbReference type="SUPFAM" id="SSF52540">
    <property type="entry name" value="P-loop containing nucleoside triphosphate hydrolases"/>
    <property type="match status" value="1"/>
</dbReference>
<evidence type="ECO:0000313" key="7">
    <source>
        <dbReference type="Proteomes" id="UP000245720"/>
    </source>
</evidence>
<dbReference type="Pfam" id="PF07726">
    <property type="entry name" value="AAA_3"/>
    <property type="match status" value="1"/>
</dbReference>
<dbReference type="GO" id="GO:0016887">
    <property type="term" value="F:ATP hydrolysis activity"/>
    <property type="evidence" value="ECO:0007669"/>
    <property type="project" value="InterPro"/>
</dbReference>
<evidence type="ECO:0000259" key="5">
    <source>
        <dbReference type="Pfam" id="PF17863"/>
    </source>
</evidence>
<dbReference type="PANTHER" id="PTHR42759:SF5">
    <property type="entry name" value="METHANOL DEHYDROGENASE REGULATOR"/>
    <property type="match status" value="1"/>
</dbReference>
<dbReference type="RefSeq" id="WP_109725261.1">
    <property type="nucleotide sequence ID" value="NZ_CACVSX010000064.1"/>
</dbReference>
<evidence type="ECO:0000259" key="4">
    <source>
        <dbReference type="Pfam" id="PF07726"/>
    </source>
</evidence>
<dbReference type="STRING" id="1265.SAMN02910280_1861"/>
<dbReference type="OrthoDB" id="9808397at2"/>
<protein>
    <submittedName>
        <fullName evidence="6">MoxR-like ATPase</fullName>
    </submittedName>
</protein>
<dbReference type="Pfam" id="PF17863">
    <property type="entry name" value="AAA_lid_2"/>
    <property type="match status" value="1"/>
</dbReference>
<feature type="domain" description="ChlI/MoxR AAA lid" evidence="5">
    <location>
        <begin position="229"/>
        <end position="287"/>
    </location>
</feature>
<reference evidence="6 7" key="1">
    <citation type="submission" date="2018-05" db="EMBL/GenBank/DDBJ databases">
        <title>The Hungate 1000. A catalogue of reference genomes from the rumen microbiome.</title>
        <authorList>
            <person name="Kelly W."/>
        </authorList>
    </citation>
    <scope>NUCLEOTIDE SEQUENCE [LARGE SCALE GENOMIC DNA]</scope>
    <source>
        <strain evidence="6 7">SAb67</strain>
    </source>
</reference>
<dbReference type="InterPro" id="IPR027417">
    <property type="entry name" value="P-loop_NTPase"/>
</dbReference>
<comment type="caution">
    <text evidence="6">The sequence shown here is derived from an EMBL/GenBank/DDBJ whole genome shotgun (WGS) entry which is preliminary data.</text>
</comment>
<proteinExistence type="inferred from homology"/>
<evidence type="ECO:0000256" key="3">
    <source>
        <dbReference type="ARBA" id="ARBA00061607"/>
    </source>
</evidence>
<name>A0A315Y513_RUMFL</name>
<comment type="similarity">
    <text evidence="3">Belongs to the MoxR family.</text>
</comment>
<evidence type="ECO:0000256" key="1">
    <source>
        <dbReference type="ARBA" id="ARBA00022741"/>
    </source>
</evidence>
<dbReference type="AlphaFoldDB" id="A0A315Y513"/>
<dbReference type="GO" id="GO:0005524">
    <property type="term" value="F:ATP binding"/>
    <property type="evidence" value="ECO:0007669"/>
    <property type="project" value="UniProtKB-KW"/>
</dbReference>
<keyword evidence="1" id="KW-0547">Nucleotide-binding</keyword>
<dbReference type="PIRSF" id="PIRSF002849">
    <property type="entry name" value="AAA_ATPase_chaperone_MoxR_prd"/>
    <property type="match status" value="1"/>
</dbReference>
<dbReference type="InterPro" id="IPR050764">
    <property type="entry name" value="CbbQ/NirQ/NorQ/GpvN"/>
</dbReference>
<organism evidence="6 7">
    <name type="scientific">Ruminococcus flavefaciens</name>
    <dbReference type="NCBI Taxonomy" id="1265"/>
    <lineage>
        <taxon>Bacteria</taxon>
        <taxon>Bacillati</taxon>
        <taxon>Bacillota</taxon>
        <taxon>Clostridia</taxon>
        <taxon>Eubacteriales</taxon>
        <taxon>Oscillospiraceae</taxon>
        <taxon>Ruminococcus</taxon>
    </lineage>
</organism>
<dbReference type="Proteomes" id="UP000245720">
    <property type="component" value="Unassembled WGS sequence"/>
</dbReference>
<sequence length="312" mass="34547">MNANISRLAESVSRVIVGKQDTIVKLIAALLCEGHVLLEDVPGVGKTQLITALSRSIGGKFNRIQLTPDIMPSDIAGFTMLDSAKGEFVYRDGAVMCNFLLADEINRASPKVQSALLEAMEERQISLDGVTHKLPRPFLVMATQNPVETYGTFHLPEAQMDRFFMKLSMGYPTVQEEIMILGRTERYNPIANISEPVMNVNDVAAMQEEVKRIMVTDDVKAYIVNLVASTRQDRNVVLGISPRGSIALFKASRAFAYIYDRQYVTPDDVKHVAVSVLAHRIILSPQGKTAFGTGEAYIENLLRTCQVPAMIR</sequence>
<accession>A0A315Y513</accession>
<dbReference type="PANTHER" id="PTHR42759">
    <property type="entry name" value="MOXR FAMILY PROTEIN"/>
    <property type="match status" value="1"/>
</dbReference>
<gene>
    <name evidence="6" type="ORF">IE37_00369</name>
</gene>